<dbReference type="EMBL" id="JAPFRF010000010">
    <property type="protein sequence ID" value="KAJ7319782.1"/>
    <property type="molecule type" value="Genomic_DNA"/>
</dbReference>
<organism evidence="1 2">
    <name type="scientific">Phrynocephalus forsythii</name>
    <dbReference type="NCBI Taxonomy" id="171643"/>
    <lineage>
        <taxon>Eukaryota</taxon>
        <taxon>Metazoa</taxon>
        <taxon>Chordata</taxon>
        <taxon>Craniata</taxon>
        <taxon>Vertebrata</taxon>
        <taxon>Euteleostomi</taxon>
        <taxon>Lepidosauria</taxon>
        <taxon>Squamata</taxon>
        <taxon>Bifurcata</taxon>
        <taxon>Unidentata</taxon>
        <taxon>Episquamata</taxon>
        <taxon>Toxicofera</taxon>
        <taxon>Iguania</taxon>
        <taxon>Acrodonta</taxon>
        <taxon>Agamidae</taxon>
        <taxon>Agaminae</taxon>
        <taxon>Phrynocephalus</taxon>
    </lineage>
</organism>
<dbReference type="OrthoDB" id="10068174at2759"/>
<dbReference type="Proteomes" id="UP001142489">
    <property type="component" value="Unassembled WGS sequence"/>
</dbReference>
<accession>A0A9Q0XMQ0</accession>
<gene>
    <name evidence="1" type="ORF">JRQ81_019293</name>
</gene>
<keyword evidence="2" id="KW-1185">Reference proteome</keyword>
<dbReference type="AlphaFoldDB" id="A0A9Q0XMQ0"/>
<name>A0A9Q0XMQ0_9SAUR</name>
<dbReference type="PANTHER" id="PTHR33050">
    <property type="entry name" value="REVERSE TRANSCRIPTASE DOMAIN-CONTAINING PROTEIN"/>
    <property type="match status" value="1"/>
</dbReference>
<evidence type="ECO:0000313" key="2">
    <source>
        <dbReference type="Proteomes" id="UP001142489"/>
    </source>
</evidence>
<dbReference type="InterPro" id="IPR052055">
    <property type="entry name" value="Hepadnavirus_pol/RT"/>
</dbReference>
<protein>
    <submittedName>
        <fullName evidence="1">Uncharacterized protein</fullName>
    </submittedName>
</protein>
<comment type="caution">
    <text evidence="1">The sequence shown here is derived from an EMBL/GenBank/DDBJ whole genome shotgun (WGS) entry which is preliminary data.</text>
</comment>
<dbReference type="PANTHER" id="PTHR33050:SF7">
    <property type="entry name" value="RIBONUCLEASE H"/>
    <property type="match status" value="1"/>
</dbReference>
<sequence length="145" mass="17226">MYYINKQGGTHSQRLLQLTIRFWDWCISNNIHPIAMHLPGEENSDADDLSRRVQATHEWEWHPKTFSLLCSKVVIKTLQERAYLILIAPWWPRQPWFASLLQMSSEHLRLVQFPELLSLDNSQVLHPDLNRLQLTAWRILSSIYH</sequence>
<evidence type="ECO:0000313" key="1">
    <source>
        <dbReference type="EMBL" id="KAJ7319782.1"/>
    </source>
</evidence>
<reference evidence="1" key="1">
    <citation type="journal article" date="2023" name="DNA Res.">
        <title>Chromosome-level genome assembly of Phrynocephalus forsythii using third-generation DNA sequencing and Hi-C analysis.</title>
        <authorList>
            <person name="Qi Y."/>
            <person name="Zhao W."/>
            <person name="Zhao Y."/>
            <person name="Niu C."/>
            <person name="Cao S."/>
            <person name="Zhang Y."/>
        </authorList>
    </citation>
    <scope>NUCLEOTIDE SEQUENCE</scope>
    <source>
        <tissue evidence="1">Muscle</tissue>
    </source>
</reference>
<proteinExistence type="predicted"/>